<proteinExistence type="inferred from homology"/>
<dbReference type="Pfam" id="PF00920">
    <property type="entry name" value="ILVD_EDD_N"/>
    <property type="match status" value="1"/>
</dbReference>
<reference evidence="4" key="1">
    <citation type="submission" date="2023-03" db="EMBL/GenBank/DDBJ databases">
        <title>DFI Biobank Strains.</title>
        <authorList>
            <person name="Mostad J."/>
            <person name="Paddock L."/>
            <person name="Medina S."/>
            <person name="Waligurski E."/>
            <person name="Barat B."/>
            <person name="Smith R."/>
            <person name="Burgo V."/>
            <person name="Metcalfe C."/>
            <person name="Woodson C."/>
            <person name="Sundararajan A."/>
            <person name="Ramaswamy R."/>
            <person name="Lin H."/>
            <person name="Pamer E.G."/>
        </authorList>
    </citation>
    <scope>NUCLEOTIDE SEQUENCE</scope>
    <source>
        <strain evidence="4">DFI.9.5</strain>
    </source>
</reference>
<dbReference type="PANTHER" id="PTHR43661:SF3">
    <property type="entry name" value="D-XYLONATE DEHYDRATASE YAGF-RELATED"/>
    <property type="match status" value="1"/>
</dbReference>
<dbReference type="RefSeq" id="WP_275202941.1">
    <property type="nucleotide sequence ID" value="NZ_JARFID010000388.1"/>
</dbReference>
<dbReference type="PANTHER" id="PTHR43661">
    <property type="entry name" value="D-XYLONATE DEHYDRATASE"/>
    <property type="match status" value="1"/>
</dbReference>
<feature type="domain" description="Dihydroxy-acid/6-phosphogluconate dehydratase N-terminal" evidence="3">
    <location>
        <begin position="16"/>
        <end position="105"/>
    </location>
</feature>
<name>A0AAW6M6T3_9BACE</name>
<dbReference type="EMBL" id="JARFID010000388">
    <property type="protein sequence ID" value="MDE8697874.1"/>
    <property type="molecule type" value="Genomic_DNA"/>
</dbReference>
<dbReference type="InterPro" id="IPR037237">
    <property type="entry name" value="IlvD/EDD_N"/>
</dbReference>
<dbReference type="GO" id="GO:0004160">
    <property type="term" value="F:dihydroxy-acid dehydratase activity"/>
    <property type="evidence" value="ECO:0007669"/>
    <property type="project" value="UniProtKB-EC"/>
</dbReference>
<dbReference type="EC" id="4.2.1.9" evidence="4"/>
<evidence type="ECO:0000259" key="3">
    <source>
        <dbReference type="Pfam" id="PF00920"/>
    </source>
</evidence>
<comment type="similarity">
    <text evidence="1">Belongs to the IlvD/Edd family.</text>
</comment>
<comment type="caution">
    <text evidence="4">The sequence shown here is derived from an EMBL/GenBank/DDBJ whole genome shotgun (WGS) entry which is preliminary data.</text>
</comment>
<evidence type="ECO:0000256" key="2">
    <source>
        <dbReference type="ARBA" id="ARBA00023239"/>
    </source>
</evidence>
<keyword evidence="2 4" id="KW-0456">Lyase</keyword>
<accession>A0AAW6M6T3</accession>
<feature type="non-terminal residue" evidence="4">
    <location>
        <position position="105"/>
    </location>
</feature>
<evidence type="ECO:0000313" key="4">
    <source>
        <dbReference type="EMBL" id="MDE8697874.1"/>
    </source>
</evidence>
<dbReference type="InterPro" id="IPR000581">
    <property type="entry name" value="ILV_EDD_N"/>
</dbReference>
<sequence>AKLIDENAYKYYEDGDDSVLPRSIATRQAFLNAMTLDIAMGGSTNTVLHLLAVAHEAEADFSMDDIDMLSRKTPCMCKVAPNTQKYHIQDVNRAGGIIAIMSELA</sequence>
<protein>
    <submittedName>
        <fullName evidence="4">Dihydroxy-acid dehydratase</fullName>
        <ecNumber evidence="4">4.2.1.9</ecNumber>
    </submittedName>
</protein>
<feature type="non-terminal residue" evidence="4">
    <location>
        <position position="1"/>
    </location>
</feature>
<evidence type="ECO:0000256" key="1">
    <source>
        <dbReference type="ARBA" id="ARBA00006486"/>
    </source>
</evidence>
<dbReference type="AlphaFoldDB" id="A0AAW6M6T3"/>
<gene>
    <name evidence="4" type="ORF">PZH42_27915</name>
</gene>
<organism evidence="4 5">
    <name type="scientific">Bacteroides cellulosilyticus</name>
    <dbReference type="NCBI Taxonomy" id="246787"/>
    <lineage>
        <taxon>Bacteria</taxon>
        <taxon>Pseudomonadati</taxon>
        <taxon>Bacteroidota</taxon>
        <taxon>Bacteroidia</taxon>
        <taxon>Bacteroidales</taxon>
        <taxon>Bacteroidaceae</taxon>
        <taxon>Bacteroides</taxon>
    </lineage>
</organism>
<dbReference type="GO" id="GO:0005829">
    <property type="term" value="C:cytosol"/>
    <property type="evidence" value="ECO:0007669"/>
    <property type="project" value="TreeGrafter"/>
</dbReference>
<dbReference type="SUPFAM" id="SSF143975">
    <property type="entry name" value="IlvD/EDD N-terminal domain-like"/>
    <property type="match status" value="1"/>
</dbReference>
<dbReference type="Proteomes" id="UP001221924">
    <property type="component" value="Unassembled WGS sequence"/>
</dbReference>
<evidence type="ECO:0000313" key="5">
    <source>
        <dbReference type="Proteomes" id="UP001221924"/>
    </source>
</evidence>